<dbReference type="PANTHER" id="PTHR23389">
    <property type="entry name" value="CHROMOSOME TRANSMISSION FIDELITY FACTOR 18"/>
    <property type="match status" value="1"/>
</dbReference>
<dbReference type="Gene3D" id="3.40.50.300">
    <property type="entry name" value="P-loop containing nucleotide triphosphate hydrolases"/>
    <property type="match status" value="1"/>
</dbReference>
<feature type="region of interest" description="Disordered" evidence="1">
    <location>
        <begin position="405"/>
        <end position="424"/>
    </location>
</feature>
<dbReference type="InterPro" id="IPR003959">
    <property type="entry name" value="ATPase_AAA_core"/>
</dbReference>
<dbReference type="InterPro" id="IPR027417">
    <property type="entry name" value="P-loop_NTPase"/>
</dbReference>
<dbReference type="SUPFAM" id="SSF52540">
    <property type="entry name" value="P-loop containing nucleoside triphosphate hydrolases"/>
    <property type="match status" value="1"/>
</dbReference>
<comment type="caution">
    <text evidence="3">The sequence shown here is derived from an EMBL/GenBank/DDBJ whole genome shotgun (WGS) entry which is preliminary data.</text>
</comment>
<dbReference type="Proteomes" id="UP001607302">
    <property type="component" value="Unassembled WGS sequence"/>
</dbReference>
<evidence type="ECO:0000313" key="3">
    <source>
        <dbReference type="EMBL" id="KAL2741082.1"/>
    </source>
</evidence>
<dbReference type="InterPro" id="IPR003593">
    <property type="entry name" value="AAA+_ATPase"/>
</dbReference>
<name>A0ABD2C7P6_VESSQ</name>
<protein>
    <submittedName>
        <fullName evidence="3">ATPase family AAA domain-containing protein 5 isoform X1</fullName>
    </submittedName>
</protein>
<feature type="domain" description="AAA+ ATPase" evidence="2">
    <location>
        <begin position="779"/>
        <end position="917"/>
    </location>
</feature>
<dbReference type="EMBL" id="JAUDFV010000020">
    <property type="protein sequence ID" value="KAL2741082.1"/>
    <property type="molecule type" value="Genomic_DNA"/>
</dbReference>
<dbReference type="PANTHER" id="PTHR23389:SF21">
    <property type="entry name" value="ATPASE FAMILY AAA DOMAIN-CONTAINING PROTEIN 5"/>
    <property type="match status" value="1"/>
</dbReference>
<organism evidence="3 4">
    <name type="scientific">Vespula squamosa</name>
    <name type="common">Southern yellow jacket</name>
    <name type="synonym">Wasp</name>
    <dbReference type="NCBI Taxonomy" id="30214"/>
    <lineage>
        <taxon>Eukaryota</taxon>
        <taxon>Metazoa</taxon>
        <taxon>Ecdysozoa</taxon>
        <taxon>Arthropoda</taxon>
        <taxon>Hexapoda</taxon>
        <taxon>Insecta</taxon>
        <taxon>Pterygota</taxon>
        <taxon>Neoptera</taxon>
        <taxon>Endopterygota</taxon>
        <taxon>Hymenoptera</taxon>
        <taxon>Apocrita</taxon>
        <taxon>Aculeata</taxon>
        <taxon>Vespoidea</taxon>
        <taxon>Vespidae</taxon>
        <taxon>Vespinae</taxon>
        <taxon>Vespula</taxon>
    </lineage>
</organism>
<dbReference type="AlphaFoldDB" id="A0ABD2C7P6"/>
<evidence type="ECO:0000256" key="1">
    <source>
        <dbReference type="SAM" id="MobiDB-lite"/>
    </source>
</evidence>
<sequence length="1179" mass="135644">MKDLTHYFPDSIKSPTTSKLNVRLKDESEYTSRKKRTRVKIKISRTNSKSRVCNIVENKNDLIDKTPSPFTKSFEEEKGAVHDETLNKTSEISSITEPSEIEHEDNIGKTKQQILRKVNLNYILIESDSEPEMLGTKVNSKLSLKKSSDKQISNKDQMQYNLNNYNELQFNTAHRSNSEINKTLIEADIVYKLINEHKESNAFKVLMNQNKPVDHISSVHSLLENDISTESIKNKSKEKSNCCQDKLLAIEDIKNNSKRKRDDKRDINKIEEIPGKRMKFLKENIKKDNNSTINREKNTSNNLLHFFSKSTIGLEQEDKIEVNVSTTIVVKADVHMSEIPTLHSLTDIAETKSDFEHKIKANESQMDYSSIDKIDLITSEETKQDPSIEKNRRLLQRNRPRWSLRIKMQSPKDKESLSDSNEEEIYSPRSRIKCNVEERKQSKILHDNTSTEKSYTNEYSRLDLERNGRKNKSDTVTTSFNDAIQEDFTNDIIIERERKQLRHIKNVEKCKNCNNNEININMKNVSKKSQIIDNRVLEKKPHKKLAPLFIKQSKPNAITVAARRSFLQSDIINNDSKSVEKKVPSYNLIYFPFPKISHIRQLNDEIQTNDEADIHKIRIKSDIKYIPIMNYDDYKYISQSPKLSNKSPIIVNASVEKTTEEILTEIEKRCADTRNMWETVISVAKDKYSIIQSEKSKSKKAKSMEKGLMKECEKKLIANSIWTQKYKPMNSRQIVGNEEAAKKLRDWLSHWRSSLHKEHGSSGDEFYSSDCSFSSKNENNQVAVLLGPHGCGKTASVYAVAEELGYSILEVNASSRRTGKKILKELDEATKSHRIEKNKSKLLVTPTLKKANNLPQNSLILLEDIDLIFEEDEGFISATSQLVSNTKRPIVMTCKKVCPHLNKMAPEQNRIYFQKIVGNRASTLLELISLAETGSRISYEYLTELLQTGDLRKALLQLQYLLVSGFMHVTKYPINSRSVLWQDMRYYIYQPAIKENKKQKAKGRLTNKSTNILTNLADHLDNLSLLPSLIEINDPALDIVCTKLQPSLSLREDTTSYSVLQNISSEIGEWIDQKIIQKNYLIDKNRIHYQGTLSLRKQLNKGVDNALSQITSYTSDNRSVSLDYLPCVRTICRTEECRTVSNIKRGNRFFHYLNGLKLPASSIKPNILAAACRMLQEKS</sequence>
<dbReference type="Pfam" id="PF00004">
    <property type="entry name" value="AAA"/>
    <property type="match status" value="1"/>
</dbReference>
<evidence type="ECO:0000313" key="4">
    <source>
        <dbReference type="Proteomes" id="UP001607302"/>
    </source>
</evidence>
<dbReference type="SMART" id="SM00382">
    <property type="entry name" value="AAA"/>
    <property type="match status" value="1"/>
</dbReference>
<proteinExistence type="predicted"/>
<gene>
    <name evidence="3" type="ORF">V1478_001223</name>
</gene>
<accession>A0ABD2C7P6</accession>
<evidence type="ECO:0000259" key="2">
    <source>
        <dbReference type="SMART" id="SM00382"/>
    </source>
</evidence>
<reference evidence="3 4" key="1">
    <citation type="journal article" date="2024" name="Ann. Entomol. Soc. Am.">
        <title>Genomic analyses of the southern and eastern yellowjacket wasps (Hymenoptera: Vespidae) reveal evolutionary signatures of social life.</title>
        <authorList>
            <person name="Catto M.A."/>
            <person name="Caine P.B."/>
            <person name="Orr S.E."/>
            <person name="Hunt B.G."/>
            <person name="Goodisman M.A.D."/>
        </authorList>
    </citation>
    <scope>NUCLEOTIDE SEQUENCE [LARGE SCALE GENOMIC DNA]</scope>
    <source>
        <strain evidence="3">233</strain>
        <tissue evidence="3">Head and thorax</tissue>
    </source>
</reference>
<keyword evidence="4" id="KW-1185">Reference proteome</keyword>